<evidence type="ECO:0000313" key="1">
    <source>
        <dbReference type="EMBL" id="OSX59085.1"/>
    </source>
</evidence>
<organism evidence="1 2">
    <name type="scientific">Postia placenta MAD-698-R-SB12</name>
    <dbReference type="NCBI Taxonomy" id="670580"/>
    <lineage>
        <taxon>Eukaryota</taxon>
        <taxon>Fungi</taxon>
        <taxon>Dikarya</taxon>
        <taxon>Basidiomycota</taxon>
        <taxon>Agaricomycotina</taxon>
        <taxon>Agaricomycetes</taxon>
        <taxon>Polyporales</taxon>
        <taxon>Adustoporiaceae</taxon>
        <taxon>Rhodonia</taxon>
    </lineage>
</organism>
<evidence type="ECO:0000313" key="2">
    <source>
        <dbReference type="Proteomes" id="UP000194127"/>
    </source>
</evidence>
<dbReference type="Proteomes" id="UP000194127">
    <property type="component" value="Unassembled WGS sequence"/>
</dbReference>
<dbReference type="InterPro" id="IPR032675">
    <property type="entry name" value="LRR_dom_sf"/>
</dbReference>
<dbReference type="GeneID" id="36326185"/>
<evidence type="ECO:0008006" key="3">
    <source>
        <dbReference type="Google" id="ProtNLM"/>
    </source>
</evidence>
<keyword evidence="2" id="KW-1185">Reference proteome</keyword>
<dbReference type="AlphaFoldDB" id="A0A1X6MRT9"/>
<name>A0A1X6MRT9_9APHY</name>
<accession>A0A1X6MRT9</accession>
<proteinExistence type="predicted"/>
<dbReference type="Gene3D" id="3.80.10.10">
    <property type="entry name" value="Ribonuclease Inhibitor"/>
    <property type="match status" value="1"/>
</dbReference>
<reference evidence="1 2" key="1">
    <citation type="submission" date="2017-04" db="EMBL/GenBank/DDBJ databases">
        <title>Genome Sequence of the Model Brown-Rot Fungus Postia placenta SB12.</title>
        <authorList>
            <consortium name="DOE Joint Genome Institute"/>
            <person name="Gaskell J."/>
            <person name="Kersten P."/>
            <person name="Larrondo L.F."/>
            <person name="Canessa P."/>
            <person name="Martinez D."/>
            <person name="Hibbett D."/>
            <person name="Schmoll M."/>
            <person name="Kubicek C.P."/>
            <person name="Martinez A.T."/>
            <person name="Yadav J."/>
            <person name="Master E."/>
            <person name="Magnuson J.K."/>
            <person name="James T."/>
            <person name="Yaver D."/>
            <person name="Berka R."/>
            <person name="Labutti K."/>
            <person name="Lipzen A."/>
            <person name="Aerts A."/>
            <person name="Barry K."/>
            <person name="Henrissat B."/>
            <person name="Blanchette R."/>
            <person name="Grigoriev I."/>
            <person name="Cullen D."/>
        </authorList>
    </citation>
    <scope>NUCLEOTIDE SEQUENCE [LARGE SCALE GENOMIC DNA]</scope>
    <source>
        <strain evidence="1 2">MAD-698-R-SB12</strain>
    </source>
</reference>
<dbReference type="RefSeq" id="XP_024335879.1">
    <property type="nucleotide sequence ID" value="XM_024481235.1"/>
</dbReference>
<gene>
    <name evidence="1" type="ORF">POSPLADRAFT_1060171</name>
</gene>
<dbReference type="EMBL" id="KZ110603">
    <property type="protein sequence ID" value="OSX59085.1"/>
    <property type="molecule type" value="Genomic_DNA"/>
</dbReference>
<dbReference type="OrthoDB" id="2757320at2759"/>
<sequence length="535" mass="60744">MANDPELERNPALYALATTCTDFRDSALDLLWRKQKGLGNLIKCMPADLWQLHKCYVWNNASPYHRAEYDRLSFKRELNSSDWYRWDFYASRVREFRPTTRADARSGGSHMEMSKATYWTLMEHRPHPGILPNVIELDWHWAYSRVKYRFGRVLIAPSLKSLSLAFRNPETVEDAKALVAALPQSCPSLHTLKLQFSDVAVFDELSDIISGVRSLREFDLETNRSLPAELFRQLSSLPELTSLVLMVWTPDHLAFRPQTCTDASQLPCFDSLRSLIVNSDDLSTPTTVIAAGQLPDLQDLSVASDTGDVMALFQVIHAHCNPMSLQKLRIFRPEYGLKHQTRTEPASTLRQLRRFPNLQDIHIQVPRGIQPSDHDLEDLAAELGQIVNLYLAETLAMSPRSEDEYGNGVSLRALTTLVERCPRLERLTLDIDASTIDAQATQRSGKHITNSNLKSIRLGTASRPGDPGRVLAFLCDLAPKLQNIGFDYSGSSPEDREAWQKVVWRLHCKRVRAGKEREYCYSLPRDTSSDTETDT</sequence>
<dbReference type="SUPFAM" id="SSF52047">
    <property type="entry name" value="RNI-like"/>
    <property type="match status" value="1"/>
</dbReference>
<protein>
    <recommendedName>
        <fullName evidence="3">F-box domain-containing protein</fullName>
    </recommendedName>
</protein>